<comment type="similarity">
    <text evidence="2 9">Belongs to the binding-protein-dependent transport system permease family. CysTW subfamily.</text>
</comment>
<keyword evidence="4" id="KW-0813">Transport</keyword>
<dbReference type="NCBIfam" id="TIGR00974">
    <property type="entry name" value="3a0107s02c"/>
    <property type="match status" value="1"/>
</dbReference>
<dbReference type="InterPro" id="IPR024573">
    <property type="entry name" value="DUF3333"/>
</dbReference>
<feature type="transmembrane region" description="Helical" evidence="9">
    <location>
        <begin position="414"/>
        <end position="435"/>
    </location>
</feature>
<dbReference type="GO" id="GO:0005315">
    <property type="term" value="F:phosphate transmembrane transporter activity"/>
    <property type="evidence" value="ECO:0007669"/>
    <property type="project" value="InterPro"/>
</dbReference>
<name>A0A1I6DNY8_9RHOB</name>
<feature type="transmembrane region" description="Helical" evidence="9">
    <location>
        <begin position="224"/>
        <end position="245"/>
    </location>
</feature>
<proteinExistence type="inferred from homology"/>
<dbReference type="Gene3D" id="1.10.3720.10">
    <property type="entry name" value="MetI-like"/>
    <property type="match status" value="1"/>
</dbReference>
<dbReference type="RefSeq" id="WP_092079015.1">
    <property type="nucleotide sequence ID" value="NZ_FOYI01000004.1"/>
</dbReference>
<comment type="subcellular location">
    <subcellularLocation>
        <location evidence="9">Cell inner membrane</location>
        <topology evidence="9">Multi-pass membrane protein</topology>
    </subcellularLocation>
    <subcellularLocation>
        <location evidence="1">Cell membrane</location>
        <topology evidence="1">Multi-pass membrane protein</topology>
    </subcellularLocation>
</comment>
<keyword evidence="13" id="KW-1185">Reference proteome</keyword>
<feature type="transmembrane region" description="Helical" evidence="9">
    <location>
        <begin position="265"/>
        <end position="285"/>
    </location>
</feature>
<dbReference type="Proteomes" id="UP000199302">
    <property type="component" value="Unassembled WGS sequence"/>
</dbReference>
<dbReference type="STRING" id="871652.SAMN04515673_104180"/>
<evidence type="ECO:0000256" key="4">
    <source>
        <dbReference type="ARBA" id="ARBA00022448"/>
    </source>
</evidence>
<dbReference type="InterPro" id="IPR005672">
    <property type="entry name" value="Phosphate_PstA"/>
</dbReference>
<sequence>MSDMSMDSAAPRRSSKSLHEVDARTRRRNAAETRFKACGIGAIAIGLFFLVVLVVAIFRSGLPAFTQTVLDVEFALTQEQYEDAESQLFKTKAYSQAFNGALKTQLDESGVTLPFDEASIERIAGKVGGTIREYFRANEDQLGQPTSFQLAASSRVDGYMTGRVTRDGFQDSRFLTLADLDLVDALEDAGIIRTQFNWNFITGADSGVDNPGGAGIGASVVGSFFMMLVVLFLSLPIGVAASIYLEEFAPRNRFTDLIEVNISNLAAVPSIVFGILGLAVFIQFMHLPQSAPVVGGLVLTLMTLPTIIISTRASLNAVPPSIRDAALGLGASRMQSVFHHVLPLAMPGILTGTIIGLAQALGETAPLLLIGMVGFVARGYPDSFIDGFVEPNSAMPAQIYTWAARADAAFYDKAWGGIIILLMFLLTMNIIAIILRRRFERRW</sequence>
<evidence type="ECO:0000313" key="12">
    <source>
        <dbReference type="EMBL" id="SFR07101.1"/>
    </source>
</evidence>
<dbReference type="InterPro" id="IPR000515">
    <property type="entry name" value="MetI-like"/>
</dbReference>
<evidence type="ECO:0000256" key="9">
    <source>
        <dbReference type="RuleBase" id="RU363043"/>
    </source>
</evidence>
<feature type="transmembrane region" description="Helical" evidence="9">
    <location>
        <begin position="291"/>
        <end position="309"/>
    </location>
</feature>
<evidence type="ECO:0000256" key="1">
    <source>
        <dbReference type="ARBA" id="ARBA00004651"/>
    </source>
</evidence>
<gene>
    <name evidence="12" type="ORF">SAMN04515673_104180</name>
</gene>
<reference evidence="12 13" key="1">
    <citation type="submission" date="2016-10" db="EMBL/GenBank/DDBJ databases">
        <authorList>
            <person name="de Groot N.N."/>
        </authorList>
    </citation>
    <scope>NUCLEOTIDE SEQUENCE [LARGE SCALE GENOMIC DNA]</scope>
    <source>
        <strain evidence="13">KMM 9023,NRIC 0796,JCM 17311,KCTC 23692</strain>
    </source>
</reference>
<keyword evidence="6 9" id="KW-0812">Transmembrane</keyword>
<feature type="transmembrane region" description="Helical" evidence="9">
    <location>
        <begin position="341"/>
        <end position="362"/>
    </location>
</feature>
<feature type="region of interest" description="Disordered" evidence="10">
    <location>
        <begin position="1"/>
        <end position="25"/>
    </location>
</feature>
<dbReference type="SUPFAM" id="SSF161098">
    <property type="entry name" value="MetI-like"/>
    <property type="match status" value="1"/>
</dbReference>
<dbReference type="AlphaFoldDB" id="A0A1I6DNY8"/>
<feature type="transmembrane region" description="Helical" evidence="9">
    <location>
        <begin position="37"/>
        <end position="58"/>
    </location>
</feature>
<evidence type="ECO:0000259" key="11">
    <source>
        <dbReference type="PROSITE" id="PS50928"/>
    </source>
</evidence>
<keyword evidence="7 9" id="KW-1133">Transmembrane helix</keyword>
<feature type="domain" description="ABC transmembrane type-1" evidence="11">
    <location>
        <begin position="220"/>
        <end position="432"/>
    </location>
</feature>
<dbReference type="PROSITE" id="PS50928">
    <property type="entry name" value="ABC_TM1"/>
    <property type="match status" value="1"/>
</dbReference>
<protein>
    <recommendedName>
        <fullName evidence="3 9">Phosphate transport system permease protein PstA</fullName>
    </recommendedName>
</protein>
<dbReference type="CDD" id="cd06261">
    <property type="entry name" value="TM_PBP2"/>
    <property type="match status" value="1"/>
</dbReference>
<dbReference type="Pfam" id="PF00528">
    <property type="entry name" value="BPD_transp_1"/>
    <property type="match status" value="1"/>
</dbReference>
<evidence type="ECO:0000256" key="10">
    <source>
        <dbReference type="SAM" id="MobiDB-lite"/>
    </source>
</evidence>
<keyword evidence="8 9" id="KW-0472">Membrane</keyword>
<dbReference type="PANTHER" id="PTHR43470:SF5">
    <property type="entry name" value="PHOSPHATE TRANSPORT SYSTEM PERMEASE PROTEIN PSTA"/>
    <property type="match status" value="1"/>
</dbReference>
<accession>A0A1I6DNY8</accession>
<dbReference type="EMBL" id="FOYI01000004">
    <property type="protein sequence ID" value="SFR07101.1"/>
    <property type="molecule type" value="Genomic_DNA"/>
</dbReference>
<evidence type="ECO:0000256" key="3">
    <source>
        <dbReference type="ARBA" id="ARBA00016864"/>
    </source>
</evidence>
<keyword evidence="5 9" id="KW-1003">Cell membrane</keyword>
<dbReference type="InterPro" id="IPR035906">
    <property type="entry name" value="MetI-like_sf"/>
</dbReference>
<evidence type="ECO:0000313" key="13">
    <source>
        <dbReference type="Proteomes" id="UP000199302"/>
    </source>
</evidence>
<evidence type="ECO:0000256" key="8">
    <source>
        <dbReference type="ARBA" id="ARBA00023136"/>
    </source>
</evidence>
<dbReference type="OrthoDB" id="9807065at2"/>
<dbReference type="GO" id="GO:0035435">
    <property type="term" value="P:phosphate ion transmembrane transport"/>
    <property type="evidence" value="ECO:0007669"/>
    <property type="project" value="InterPro"/>
</dbReference>
<organism evidence="12 13">
    <name type="scientific">Poseidonocella sedimentorum</name>
    <dbReference type="NCBI Taxonomy" id="871652"/>
    <lineage>
        <taxon>Bacteria</taxon>
        <taxon>Pseudomonadati</taxon>
        <taxon>Pseudomonadota</taxon>
        <taxon>Alphaproteobacteria</taxon>
        <taxon>Rhodobacterales</taxon>
        <taxon>Roseobacteraceae</taxon>
        <taxon>Poseidonocella</taxon>
    </lineage>
</organism>
<dbReference type="Pfam" id="PF11812">
    <property type="entry name" value="DUF3333"/>
    <property type="match status" value="1"/>
</dbReference>
<evidence type="ECO:0000256" key="7">
    <source>
        <dbReference type="ARBA" id="ARBA00022989"/>
    </source>
</evidence>
<evidence type="ECO:0000256" key="5">
    <source>
        <dbReference type="ARBA" id="ARBA00022475"/>
    </source>
</evidence>
<evidence type="ECO:0000256" key="6">
    <source>
        <dbReference type="ARBA" id="ARBA00022692"/>
    </source>
</evidence>
<dbReference type="GO" id="GO:0005886">
    <property type="term" value="C:plasma membrane"/>
    <property type="evidence" value="ECO:0007669"/>
    <property type="project" value="UniProtKB-SubCell"/>
</dbReference>
<evidence type="ECO:0000256" key="2">
    <source>
        <dbReference type="ARBA" id="ARBA00007069"/>
    </source>
</evidence>
<dbReference type="PANTHER" id="PTHR43470">
    <property type="entry name" value="PHOSPHATE TRANSPORT SYSTEM PERMEASE PROTEIN PSTA-RELATED"/>
    <property type="match status" value="1"/>
</dbReference>